<dbReference type="PANTHER" id="PTHR45951">
    <property type="entry name" value="PROTEIN DISPATCHED-RELATED"/>
    <property type="match status" value="1"/>
</dbReference>
<keyword evidence="2 7" id="KW-0812">Transmembrane</keyword>
<feature type="transmembrane region" description="Helical" evidence="7">
    <location>
        <begin position="904"/>
        <end position="921"/>
    </location>
</feature>
<dbReference type="Pfam" id="PF03176">
    <property type="entry name" value="MMPL"/>
    <property type="match status" value="1"/>
</dbReference>
<dbReference type="SUPFAM" id="SSF82866">
    <property type="entry name" value="Multidrug efflux transporter AcrB transmembrane domain"/>
    <property type="match status" value="2"/>
</dbReference>
<feature type="transmembrane region" description="Helical" evidence="7">
    <location>
        <begin position="528"/>
        <end position="554"/>
    </location>
</feature>
<dbReference type="InterPro" id="IPR053958">
    <property type="entry name" value="HMGCR/SNAP/NPC1-like_SSD"/>
</dbReference>
<dbReference type="PANTHER" id="PTHR45951:SF3">
    <property type="entry name" value="PROTEIN DISPATCHED"/>
    <property type="match status" value="1"/>
</dbReference>
<feature type="transmembrane region" description="Helical" evidence="7">
    <location>
        <begin position="451"/>
        <end position="471"/>
    </location>
</feature>
<feature type="transmembrane region" description="Helical" evidence="7">
    <location>
        <begin position="394"/>
        <end position="411"/>
    </location>
</feature>
<evidence type="ECO:0000256" key="6">
    <source>
        <dbReference type="ARBA" id="ARBA00038046"/>
    </source>
</evidence>
<evidence type="ECO:0000256" key="2">
    <source>
        <dbReference type="ARBA" id="ARBA00022692"/>
    </source>
</evidence>
<keyword evidence="3 7" id="KW-1133">Transmembrane helix</keyword>
<dbReference type="GO" id="GO:0022857">
    <property type="term" value="F:transmembrane transporter activity"/>
    <property type="evidence" value="ECO:0007669"/>
    <property type="project" value="TreeGrafter"/>
</dbReference>
<feature type="transmembrane region" description="Helical" evidence="7">
    <location>
        <begin position="417"/>
        <end position="439"/>
    </location>
</feature>
<proteinExistence type="inferred from homology"/>
<protein>
    <recommendedName>
        <fullName evidence="8">SSD domain-containing protein</fullName>
    </recommendedName>
</protein>
<dbReference type="Proteomes" id="UP001515480">
    <property type="component" value="Unassembled WGS sequence"/>
</dbReference>
<feature type="transmembrane region" description="Helical" evidence="7">
    <location>
        <begin position="928"/>
        <end position="950"/>
    </location>
</feature>
<comment type="caution">
    <text evidence="9">The sequence shown here is derived from an EMBL/GenBank/DDBJ whole genome shotgun (WGS) entry which is preliminary data.</text>
</comment>
<feature type="transmembrane region" description="Helical" evidence="7">
    <location>
        <begin position="999"/>
        <end position="1020"/>
    </location>
</feature>
<evidence type="ECO:0000259" key="8">
    <source>
        <dbReference type="PROSITE" id="PS50156"/>
    </source>
</evidence>
<dbReference type="Gene3D" id="1.20.1640.10">
    <property type="entry name" value="Multidrug efflux transporter AcrB transmembrane domain"/>
    <property type="match status" value="2"/>
</dbReference>
<accession>A0AB34J942</accession>
<name>A0AB34J942_PRYPA</name>
<evidence type="ECO:0000256" key="5">
    <source>
        <dbReference type="ARBA" id="ARBA00023180"/>
    </source>
</evidence>
<organism evidence="9 10">
    <name type="scientific">Prymnesium parvum</name>
    <name type="common">Toxic golden alga</name>
    <dbReference type="NCBI Taxonomy" id="97485"/>
    <lineage>
        <taxon>Eukaryota</taxon>
        <taxon>Haptista</taxon>
        <taxon>Haptophyta</taxon>
        <taxon>Prymnesiophyceae</taxon>
        <taxon>Prymnesiales</taxon>
        <taxon>Prymnesiaceae</taxon>
        <taxon>Prymnesium</taxon>
    </lineage>
</organism>
<feature type="transmembrane region" description="Helical" evidence="7">
    <location>
        <begin position="1032"/>
        <end position="1058"/>
    </location>
</feature>
<comment type="subcellular location">
    <subcellularLocation>
        <location evidence="1">Membrane</location>
        <topology evidence="1">Multi-pass membrane protein</topology>
    </subcellularLocation>
</comment>
<keyword evidence="4 7" id="KW-0472">Membrane</keyword>
<keyword evidence="5" id="KW-0325">Glycoprotein</keyword>
<dbReference type="InterPro" id="IPR000731">
    <property type="entry name" value="SSD"/>
</dbReference>
<dbReference type="PROSITE" id="PS50156">
    <property type="entry name" value="SSD"/>
    <property type="match status" value="1"/>
</dbReference>
<evidence type="ECO:0000256" key="7">
    <source>
        <dbReference type="SAM" id="Phobius"/>
    </source>
</evidence>
<reference evidence="9 10" key="1">
    <citation type="journal article" date="2024" name="Science">
        <title>Giant polyketide synthase enzymes in the biosynthesis of giant marine polyether toxins.</title>
        <authorList>
            <person name="Fallon T.R."/>
            <person name="Shende V.V."/>
            <person name="Wierzbicki I.H."/>
            <person name="Pendleton A.L."/>
            <person name="Watervoot N.F."/>
            <person name="Auber R.P."/>
            <person name="Gonzalez D.J."/>
            <person name="Wisecaver J.H."/>
            <person name="Moore B.S."/>
        </authorList>
    </citation>
    <scope>NUCLEOTIDE SEQUENCE [LARGE SCALE GENOMIC DNA]</scope>
    <source>
        <strain evidence="9 10">12B1</strain>
    </source>
</reference>
<evidence type="ECO:0000256" key="4">
    <source>
        <dbReference type="ARBA" id="ARBA00023136"/>
    </source>
</evidence>
<feature type="transmembrane region" description="Helical" evidence="7">
    <location>
        <begin position="16"/>
        <end position="38"/>
    </location>
</feature>
<dbReference type="GO" id="GO:0016020">
    <property type="term" value="C:membrane"/>
    <property type="evidence" value="ECO:0007669"/>
    <property type="project" value="UniProtKB-SubCell"/>
</dbReference>
<dbReference type="AlphaFoldDB" id="A0AB34J942"/>
<comment type="similarity">
    <text evidence="6">Belongs to the dispatched family.</text>
</comment>
<dbReference type="Pfam" id="PF12349">
    <property type="entry name" value="Sterol-sensing"/>
    <property type="match status" value="1"/>
</dbReference>
<dbReference type="GO" id="GO:0007224">
    <property type="term" value="P:smoothened signaling pathway"/>
    <property type="evidence" value="ECO:0007669"/>
    <property type="project" value="TreeGrafter"/>
</dbReference>
<evidence type="ECO:0000313" key="9">
    <source>
        <dbReference type="EMBL" id="KAL1515741.1"/>
    </source>
</evidence>
<feature type="domain" description="SSD" evidence="8">
    <location>
        <begin position="445"/>
        <end position="553"/>
    </location>
</feature>
<gene>
    <name evidence="9" type="ORF">AB1Y20_002357</name>
</gene>
<dbReference type="InterPro" id="IPR052081">
    <property type="entry name" value="Dispatched_Hh_regulator"/>
</dbReference>
<keyword evidence="10" id="KW-1185">Reference proteome</keyword>
<sequence length="1118" mass="120416">MAYNVVDSYSNFVAKWPVLMLSLSTLISVGLGGGAYLLKRDVRPEFDKAAKGFENRGTDLAARIYTRSQAVEMAQCEQKLSALPNTTTFHTFAWFPSNNDPFPQCPYKGENGGGQGNLCKTSFDGTCDEGYNGVIDTSAPFNRMKCASGTDCTDCGRCSEQPVYAPSPPAYPPFRRLSEAPPPLEYCSSSVFTAWALQIVFEGDSSSADLLSATALRGTCELMGRLRSRFLSSSTCSWTGNSGGCCPDRSLGNIAALLGGKPSCADVNDADADALKAKLEVCAPAYHNGTLRRLDQWDPAINEPSGCGYGNYVYDALNALIDKEYLHPAHARVTPRYVKTMVPFSWDNTLLTRVHTDFLAAEVGRSFGGAKLIAYQAADIKGSLFQTVLVREDLPMIGIGIVLVFFTMYFYCGSLFFSFLAFLQIIFSLAFAYGVYVLLVQMPFFPFLNITGVYICIGIGADDIFVFVAAYDEVFRKRFTATGPPKIDGAFLAEVLRDAGLATLVTSITTAGAFFSSASSSVTSIRCFGLYCGIVVLCDWLLMISYVPALVVVYSRYVKDACGGSRVECCPHTPLKGNHPQQRMLKLSLGEACSGALVTPLTHPLSASLLVLLGLGLGLGFGSQYVSPGFVYPASSDLQLLRSSSPLEQYCCTGAKVKSEFIQDASDEGTDQYDVTLIFGQAMVDNGNSWDPESYPRSQLSPSFDMTTRAAQSFLLNLCAAARAAPWYSPLAYRQPGGEHRCSLERLLDAAETPCASAPADFAPHCCGLSRADFPFAPEQFGACLASMQWHAARQAYESARSGSSPAVPFGAERARAGYSVGELTGVWWEARASPPRAALLQLTFGSNVSYSQEYEVARRAYDEFAAWTERALASAPDELAGGYFSSGYQQQYFSLQTGLATSAQQSTFIAVGIAALVLLFMTRNAVIALYATLCIVLIMGAVSGIVILMGWEQGIIESIIVSCGIGMSCDFAAHLGFAYRQACRSNPSGSRKDFVGVAIDRMVPALAAAALSTGVMGALMYNAGTVFTQKFGIFVCLLMLFGLFLGVAFLLPLLALFGPTGSCGELAPSAHRKVHESQQSLNTKALHNLSGEYHTKSQKSLKSNALQYSAESHHNSL</sequence>
<dbReference type="InterPro" id="IPR004869">
    <property type="entry name" value="MMPL_dom"/>
</dbReference>
<evidence type="ECO:0000256" key="3">
    <source>
        <dbReference type="ARBA" id="ARBA00022989"/>
    </source>
</evidence>
<evidence type="ECO:0000256" key="1">
    <source>
        <dbReference type="ARBA" id="ARBA00004141"/>
    </source>
</evidence>
<evidence type="ECO:0000313" key="10">
    <source>
        <dbReference type="Proteomes" id="UP001515480"/>
    </source>
</evidence>
<dbReference type="EMBL" id="JBGBPQ010000011">
    <property type="protein sequence ID" value="KAL1515741.1"/>
    <property type="molecule type" value="Genomic_DNA"/>
</dbReference>